<evidence type="ECO:0000313" key="5">
    <source>
        <dbReference type="Proteomes" id="UP001431209"/>
    </source>
</evidence>
<dbReference type="Pfam" id="PF00018">
    <property type="entry name" value="SH3_1"/>
    <property type="match status" value="1"/>
</dbReference>
<dbReference type="SUPFAM" id="SSF50044">
    <property type="entry name" value="SH3-domain"/>
    <property type="match status" value="1"/>
</dbReference>
<accession>A0AAW2YVM0</accession>
<gene>
    <name evidence="4" type="ORF">AKO1_011231</name>
</gene>
<evidence type="ECO:0000313" key="4">
    <source>
        <dbReference type="EMBL" id="KAL0481496.1"/>
    </source>
</evidence>
<sequence>MHTSHQPNAEETFSNEMRQAVSLYRYSKKRDDEVSVISGDPIQALECAVKGWTRVRLIRNGSVGYLPTCYIKEVQ</sequence>
<dbReference type="Proteomes" id="UP001431209">
    <property type="component" value="Unassembled WGS sequence"/>
</dbReference>
<keyword evidence="1 2" id="KW-0728">SH3 domain</keyword>
<dbReference type="InterPro" id="IPR036028">
    <property type="entry name" value="SH3-like_dom_sf"/>
</dbReference>
<evidence type="ECO:0000256" key="1">
    <source>
        <dbReference type="ARBA" id="ARBA00022443"/>
    </source>
</evidence>
<evidence type="ECO:0000256" key="2">
    <source>
        <dbReference type="PROSITE-ProRule" id="PRU00192"/>
    </source>
</evidence>
<protein>
    <submittedName>
        <fullName evidence="4">LIM and SH3 domain protein Lasp</fullName>
    </submittedName>
</protein>
<keyword evidence="5" id="KW-1185">Reference proteome</keyword>
<evidence type="ECO:0000259" key="3">
    <source>
        <dbReference type="PROSITE" id="PS50002"/>
    </source>
</evidence>
<dbReference type="AlphaFoldDB" id="A0AAW2YVM0"/>
<reference evidence="4 5" key="1">
    <citation type="submission" date="2024-03" db="EMBL/GenBank/DDBJ databases">
        <title>The Acrasis kona genome and developmental transcriptomes reveal deep origins of eukaryotic multicellular pathways.</title>
        <authorList>
            <person name="Sheikh S."/>
            <person name="Fu C.-J."/>
            <person name="Brown M.W."/>
            <person name="Baldauf S.L."/>
        </authorList>
    </citation>
    <scope>NUCLEOTIDE SEQUENCE [LARGE SCALE GENOMIC DNA]</scope>
    <source>
        <strain evidence="4 5">ATCC MYA-3509</strain>
    </source>
</reference>
<comment type="caution">
    <text evidence="4">The sequence shown here is derived from an EMBL/GenBank/DDBJ whole genome shotgun (WGS) entry which is preliminary data.</text>
</comment>
<dbReference type="Gene3D" id="2.30.30.40">
    <property type="entry name" value="SH3 Domains"/>
    <property type="match status" value="1"/>
</dbReference>
<dbReference type="InterPro" id="IPR001452">
    <property type="entry name" value="SH3_domain"/>
</dbReference>
<name>A0AAW2YVM0_9EUKA</name>
<feature type="domain" description="SH3" evidence="3">
    <location>
        <begin position="15"/>
        <end position="75"/>
    </location>
</feature>
<dbReference type="EMBL" id="JAOPGA020000768">
    <property type="protein sequence ID" value="KAL0481496.1"/>
    <property type="molecule type" value="Genomic_DNA"/>
</dbReference>
<dbReference type="SMART" id="SM00326">
    <property type="entry name" value="SH3"/>
    <property type="match status" value="1"/>
</dbReference>
<organism evidence="4 5">
    <name type="scientific">Acrasis kona</name>
    <dbReference type="NCBI Taxonomy" id="1008807"/>
    <lineage>
        <taxon>Eukaryota</taxon>
        <taxon>Discoba</taxon>
        <taxon>Heterolobosea</taxon>
        <taxon>Tetramitia</taxon>
        <taxon>Eutetramitia</taxon>
        <taxon>Acrasidae</taxon>
        <taxon>Acrasis</taxon>
    </lineage>
</organism>
<dbReference type="PROSITE" id="PS50002">
    <property type="entry name" value="SH3"/>
    <property type="match status" value="1"/>
</dbReference>
<proteinExistence type="predicted"/>